<organism evidence="2 3">
    <name type="scientific">Rhizophagus irregularis (strain DAOM 181602 / DAOM 197198 / MUCL 43194)</name>
    <name type="common">Arbuscular mycorrhizal fungus</name>
    <name type="synonym">Glomus intraradices</name>
    <dbReference type="NCBI Taxonomy" id="747089"/>
    <lineage>
        <taxon>Eukaryota</taxon>
        <taxon>Fungi</taxon>
        <taxon>Fungi incertae sedis</taxon>
        <taxon>Mucoromycota</taxon>
        <taxon>Glomeromycotina</taxon>
        <taxon>Glomeromycetes</taxon>
        <taxon>Glomerales</taxon>
        <taxon>Glomeraceae</taxon>
        <taxon>Rhizophagus</taxon>
    </lineage>
</organism>
<dbReference type="Pfam" id="PF00069">
    <property type="entry name" value="Pkinase"/>
    <property type="match status" value="2"/>
</dbReference>
<dbReference type="SMART" id="SM00220">
    <property type="entry name" value="S_TKc"/>
    <property type="match status" value="1"/>
</dbReference>
<dbReference type="SUPFAM" id="SSF49562">
    <property type="entry name" value="C2 domain (Calcium/lipid-binding domain, CaLB)"/>
    <property type="match status" value="1"/>
</dbReference>
<proteinExistence type="predicted"/>
<dbReference type="Gene3D" id="1.10.510.10">
    <property type="entry name" value="Transferase(Phosphotransferase) domain 1"/>
    <property type="match status" value="1"/>
</dbReference>
<evidence type="ECO:0000313" key="3">
    <source>
        <dbReference type="Proteomes" id="UP000018888"/>
    </source>
</evidence>
<name>A0A2H5S325_RHIID</name>
<feature type="compositionally biased region" description="Low complexity" evidence="1">
    <location>
        <begin position="912"/>
        <end position="931"/>
    </location>
</feature>
<evidence type="ECO:0000313" key="2">
    <source>
        <dbReference type="EMBL" id="POG66817.1"/>
    </source>
</evidence>
<dbReference type="VEuPathDB" id="FungiDB:RhiirFUN_007098"/>
<dbReference type="EMBL" id="AUPC02000183">
    <property type="protein sequence ID" value="POG66817.1"/>
    <property type="molecule type" value="Genomic_DNA"/>
</dbReference>
<dbReference type="GO" id="GO:0005634">
    <property type="term" value="C:nucleus"/>
    <property type="evidence" value="ECO:0007669"/>
    <property type="project" value="TreeGrafter"/>
</dbReference>
<sequence length="931" mass="106460">MNTERTNHQGILRENSTRTNTMSSSIVNPSSVLGGVVFSKIRCYLNPEQIGKKLFGKTKVQLVFSYNKKQKFTTKSEIVLNNDKTKKRANWNEQIYFELLSDVSPEFSVSVYNTAISGPDGRLGEATENFKNVQKFKIEENRVSLDLLKQGEEKIGEVFFHVQLLSKDPPRSMMEMVSDRTNNDHKKKVGLLLINNVKFKNLAGRRGTLEVKLRDESHSTEGYWNTTMKEWRYPIALTVFTNPNLDLIIQCRYTEHERASTRICLGPNGIHEHIWKNLMNGPFKAGEFSLHDNEYDSARIEFTISCHKIVTSKTLFYPDEGRQESPFVDTNQIINEEIRSAPVNNNFNNNITTTTTLARAHTISYTPGSINTIGTMGRSSVIPEQSINPEQNYTIAVAQKVHYIPRSPHISPQLPPIPNGIGDSTNIPQQIQNIANTRQIVKPRPADSSQLRNIINNNNMANSIPVPPKHPRRQATVEEETDSEHIRVNNSPPSSERMINVHHYENDARDISNPNFNNFNESNIPPQYKNPNPDMNSSSKHHRISPPPPPYPKQSNSVSSPRIICQRFVIVNPLRLSNMRGRREEVPLYPQNKLYKGHHIFTKQDVIIKEFSSQLSYESETAYLKDLSSRHIVKWVDMESDPSTGEFYSITEYYGRALQLEARKFNVGKIKQVFKNICTAVNWIHSNDVVHLDLNPTNIICKEGKDNHKIKICDFETSRQFGDIIQVFPPVPSDDTQSMQSYDHHQQYSSGTHYSHQAYPQSQFTQFTQFTLGYTCPELLLCCDDDEKDSNNVIEVPAHLNQDIFSLGCILYFLYNNNKALYNTLEDLEESFSLEKGFEYKIRKDIEDDRAADLILKCVNKKPNGRPTIEEVLDDRYFKSNIERNHSINSRNSHDSIKSDNLSRNSRDSVKSESLNGSNGSNGSSSDNDER</sequence>
<accession>A0A2H5S325</accession>
<gene>
    <name evidence="2" type="ORF">GLOIN_2v1653874</name>
</gene>
<feature type="compositionally biased region" description="Basic and acidic residues" evidence="1">
    <location>
        <begin position="885"/>
        <end position="898"/>
    </location>
</feature>
<feature type="region of interest" description="Disordered" evidence="1">
    <location>
        <begin position="458"/>
        <end position="558"/>
    </location>
</feature>
<dbReference type="InterPro" id="IPR000719">
    <property type="entry name" value="Prot_kinase_dom"/>
</dbReference>
<dbReference type="STRING" id="747089.A0A2H5S325"/>
<dbReference type="SUPFAM" id="SSF56112">
    <property type="entry name" value="Protein kinase-like (PK-like)"/>
    <property type="match status" value="1"/>
</dbReference>
<dbReference type="GO" id="GO:0004674">
    <property type="term" value="F:protein serine/threonine kinase activity"/>
    <property type="evidence" value="ECO:0007669"/>
    <property type="project" value="TreeGrafter"/>
</dbReference>
<dbReference type="SMR" id="A0A2H5S325"/>
<feature type="compositionally biased region" description="Low complexity" evidence="1">
    <location>
        <begin position="511"/>
        <end position="525"/>
    </location>
</feature>
<evidence type="ECO:0000256" key="1">
    <source>
        <dbReference type="SAM" id="MobiDB-lite"/>
    </source>
</evidence>
<feature type="region of interest" description="Disordered" evidence="1">
    <location>
        <begin position="885"/>
        <end position="931"/>
    </location>
</feature>
<dbReference type="GO" id="GO:0005737">
    <property type="term" value="C:cytoplasm"/>
    <property type="evidence" value="ECO:0007669"/>
    <property type="project" value="TreeGrafter"/>
</dbReference>
<dbReference type="GO" id="GO:0044773">
    <property type="term" value="P:mitotic DNA damage checkpoint signaling"/>
    <property type="evidence" value="ECO:0007669"/>
    <property type="project" value="TreeGrafter"/>
</dbReference>
<dbReference type="PANTHER" id="PTHR44167:SF24">
    <property type="entry name" value="SERINE_THREONINE-PROTEIN KINASE CHK2"/>
    <property type="match status" value="1"/>
</dbReference>
<dbReference type="CDD" id="cd00180">
    <property type="entry name" value="PKc"/>
    <property type="match status" value="1"/>
</dbReference>
<dbReference type="PANTHER" id="PTHR44167">
    <property type="entry name" value="OVARIAN-SPECIFIC SERINE/THREONINE-PROTEIN KINASE LOK-RELATED"/>
    <property type="match status" value="1"/>
</dbReference>
<reference evidence="2 3" key="1">
    <citation type="journal article" date="2013" name="Proc. Natl. Acad. Sci. U.S.A.">
        <title>Genome of an arbuscular mycorrhizal fungus provides insight into the oldest plant symbiosis.</title>
        <authorList>
            <person name="Tisserant E."/>
            <person name="Malbreil M."/>
            <person name="Kuo A."/>
            <person name="Kohler A."/>
            <person name="Symeonidi A."/>
            <person name="Balestrini R."/>
            <person name="Charron P."/>
            <person name="Duensing N."/>
            <person name="Frei Dit Frey N."/>
            <person name="Gianinazzi-Pearson V."/>
            <person name="Gilbert L.B."/>
            <person name="Handa Y."/>
            <person name="Herr J.R."/>
            <person name="Hijri M."/>
            <person name="Koul R."/>
            <person name="Kawaguchi M."/>
            <person name="Krajinski F."/>
            <person name="Lammers P.J."/>
            <person name="Masclaux F.G."/>
            <person name="Murat C."/>
            <person name="Morin E."/>
            <person name="Ndikumana S."/>
            <person name="Pagni M."/>
            <person name="Petitpierre D."/>
            <person name="Requena N."/>
            <person name="Rosikiewicz P."/>
            <person name="Riley R."/>
            <person name="Saito K."/>
            <person name="San Clemente H."/>
            <person name="Shapiro H."/>
            <person name="van Tuinen D."/>
            <person name="Becard G."/>
            <person name="Bonfante P."/>
            <person name="Paszkowski U."/>
            <person name="Shachar-Hill Y.Y."/>
            <person name="Tuskan G.A."/>
            <person name="Young P.W."/>
            <person name="Sanders I.R."/>
            <person name="Henrissat B."/>
            <person name="Rensing S.A."/>
            <person name="Grigoriev I.V."/>
            <person name="Corradi N."/>
            <person name="Roux C."/>
            <person name="Martin F."/>
        </authorList>
    </citation>
    <scope>NUCLEOTIDE SEQUENCE [LARGE SCALE GENOMIC DNA]</scope>
    <source>
        <strain evidence="2 3">DAOM 197198</strain>
    </source>
</reference>
<dbReference type="AlphaFoldDB" id="A0A2H5S325"/>
<dbReference type="InterPro" id="IPR011009">
    <property type="entry name" value="Kinase-like_dom_sf"/>
</dbReference>
<protein>
    <submittedName>
        <fullName evidence="2">Uncharacterized protein</fullName>
    </submittedName>
</protein>
<reference evidence="2 3" key="2">
    <citation type="journal article" date="2018" name="New Phytol.">
        <title>High intraspecific genome diversity in the model arbuscular mycorrhizal symbiont Rhizophagus irregularis.</title>
        <authorList>
            <person name="Chen E.C.H."/>
            <person name="Morin E."/>
            <person name="Beaudet D."/>
            <person name="Noel J."/>
            <person name="Yildirir G."/>
            <person name="Ndikumana S."/>
            <person name="Charron P."/>
            <person name="St-Onge C."/>
            <person name="Giorgi J."/>
            <person name="Kruger M."/>
            <person name="Marton T."/>
            <person name="Ropars J."/>
            <person name="Grigoriev I.V."/>
            <person name="Hainaut M."/>
            <person name="Henrissat B."/>
            <person name="Roux C."/>
            <person name="Martin F."/>
            <person name="Corradi N."/>
        </authorList>
    </citation>
    <scope>NUCLEOTIDE SEQUENCE [LARGE SCALE GENOMIC DNA]</scope>
    <source>
        <strain evidence="2 3">DAOM 197198</strain>
    </source>
</reference>
<comment type="caution">
    <text evidence="2">The sequence shown here is derived from an EMBL/GenBank/DDBJ whole genome shotgun (WGS) entry which is preliminary data.</text>
</comment>
<dbReference type="GO" id="GO:0005524">
    <property type="term" value="F:ATP binding"/>
    <property type="evidence" value="ECO:0007669"/>
    <property type="project" value="InterPro"/>
</dbReference>
<dbReference type="Proteomes" id="UP000018888">
    <property type="component" value="Unassembled WGS sequence"/>
</dbReference>
<keyword evidence="3" id="KW-1185">Reference proteome</keyword>
<dbReference type="InterPro" id="IPR035892">
    <property type="entry name" value="C2_domain_sf"/>
</dbReference>
<dbReference type="PROSITE" id="PS50011">
    <property type="entry name" value="PROTEIN_KINASE_DOM"/>
    <property type="match status" value="1"/>
</dbReference>